<evidence type="ECO:0000256" key="11">
    <source>
        <dbReference type="ARBA" id="ARBA00022989"/>
    </source>
</evidence>
<protein>
    <recommendedName>
        <fullName evidence="4 17">NADH-ubiquinone oxidoreductase chain 5</fullName>
        <ecNumber evidence="3 17">7.1.1.2</ecNumber>
    </recommendedName>
</protein>
<proteinExistence type="inferred from homology"/>
<dbReference type="PRINTS" id="PR01434">
    <property type="entry name" value="NADHDHGNASE5"/>
</dbReference>
<evidence type="ECO:0000256" key="4">
    <source>
        <dbReference type="ARBA" id="ARBA00021096"/>
    </source>
</evidence>
<feature type="transmembrane region" description="Helical" evidence="17">
    <location>
        <begin position="222"/>
        <end position="242"/>
    </location>
</feature>
<evidence type="ECO:0000256" key="16">
    <source>
        <dbReference type="ARBA" id="ARBA00049551"/>
    </source>
</evidence>
<keyword evidence="13 17" id="KW-0830">Ubiquinone</keyword>
<keyword evidence="6" id="KW-0679">Respiratory chain</keyword>
<evidence type="ECO:0000313" key="21">
    <source>
        <dbReference type="EMBL" id="ABD95365.1"/>
    </source>
</evidence>
<evidence type="ECO:0000259" key="19">
    <source>
        <dbReference type="Pfam" id="PF00662"/>
    </source>
</evidence>
<feature type="domain" description="NADH dehydrogenase subunit 5 C-terminal" evidence="20">
    <location>
        <begin position="374"/>
        <end position="549"/>
    </location>
</feature>
<dbReference type="EC" id="7.1.1.2" evidence="3 17"/>
<dbReference type="GO" id="GO:0008137">
    <property type="term" value="F:NADH dehydrogenase (ubiquinone) activity"/>
    <property type="evidence" value="ECO:0007669"/>
    <property type="project" value="UniProtKB-EC"/>
</dbReference>
<dbReference type="InterPro" id="IPR001516">
    <property type="entry name" value="Proton_antipo_N"/>
</dbReference>
<dbReference type="Pfam" id="PF00361">
    <property type="entry name" value="Proton_antipo_M"/>
    <property type="match status" value="1"/>
</dbReference>
<dbReference type="EMBL" id="DQ442914">
    <property type="protein sequence ID" value="ABD95365.1"/>
    <property type="molecule type" value="Genomic_DNA"/>
</dbReference>
<feature type="transmembrane region" description="Helical" evidence="17">
    <location>
        <begin position="534"/>
        <end position="553"/>
    </location>
</feature>
<feature type="domain" description="NADH:quinone oxidoreductase/Mrp antiporter transmembrane" evidence="18">
    <location>
        <begin position="92"/>
        <end position="366"/>
    </location>
</feature>
<name>Q09TF5_LIGOC</name>
<comment type="function">
    <text evidence="1">Core subunit of the mitochondrial membrane respiratory chain NADH dehydrogenase (Complex I) that is believed to belong to the minimal assembly required for catalysis. Complex I functions in the transfer of electrons from NADH to the respiratory chain. The immediate electron acceptor for the enzyme is believed to be ubiquinone.</text>
</comment>
<keyword evidence="5 17" id="KW-0813">Transport</keyword>
<gene>
    <name evidence="21" type="primary">ND5</name>
</gene>
<organism evidence="21">
    <name type="scientific">Ligia oceanica</name>
    <name type="common">Common sea slater</name>
    <name type="synonym">Oniscus oceanica</name>
    <dbReference type="NCBI Taxonomy" id="96856"/>
    <lineage>
        <taxon>Eukaryota</taxon>
        <taxon>Metazoa</taxon>
        <taxon>Ecdysozoa</taxon>
        <taxon>Arthropoda</taxon>
        <taxon>Crustacea</taxon>
        <taxon>Multicrustacea</taxon>
        <taxon>Malacostraca</taxon>
        <taxon>Eumalacostraca</taxon>
        <taxon>Peracarida</taxon>
        <taxon>Isopoda</taxon>
        <taxon>Oniscidea</taxon>
        <taxon>Diplocheta</taxon>
        <taxon>Ligiidae</taxon>
        <taxon>Ligia</taxon>
    </lineage>
</organism>
<evidence type="ECO:0000256" key="6">
    <source>
        <dbReference type="ARBA" id="ARBA00022660"/>
    </source>
</evidence>
<feature type="transmembrane region" description="Helical" evidence="17">
    <location>
        <begin position="197"/>
        <end position="215"/>
    </location>
</feature>
<dbReference type="InterPro" id="IPR003945">
    <property type="entry name" value="NU5C-like"/>
</dbReference>
<dbReference type="GO" id="GO:0042773">
    <property type="term" value="P:ATP synthesis coupled electron transport"/>
    <property type="evidence" value="ECO:0007669"/>
    <property type="project" value="InterPro"/>
</dbReference>
<feature type="transmembrane region" description="Helical" evidence="17">
    <location>
        <begin position="407"/>
        <end position="425"/>
    </location>
</feature>
<comment type="similarity">
    <text evidence="17">Belongs to the complex I subunit 5 family.</text>
</comment>
<dbReference type="InterPro" id="IPR010934">
    <property type="entry name" value="NADH_DH_su5_C"/>
</dbReference>
<evidence type="ECO:0000259" key="20">
    <source>
        <dbReference type="Pfam" id="PF06455"/>
    </source>
</evidence>
<dbReference type="PANTHER" id="PTHR42829:SF2">
    <property type="entry name" value="NADH-UBIQUINONE OXIDOREDUCTASE CHAIN 5"/>
    <property type="match status" value="1"/>
</dbReference>
<feature type="transmembrane region" description="Helical" evidence="17">
    <location>
        <begin position="437"/>
        <end position="458"/>
    </location>
</feature>
<dbReference type="GO" id="GO:0003954">
    <property type="term" value="F:NADH dehydrogenase activity"/>
    <property type="evidence" value="ECO:0007669"/>
    <property type="project" value="TreeGrafter"/>
</dbReference>
<evidence type="ECO:0000256" key="15">
    <source>
        <dbReference type="ARBA" id="ARBA00023136"/>
    </source>
</evidence>
<comment type="function">
    <text evidence="17">Core subunit of the mitochondrial membrane respiratory chain NADH dehydrogenase (Complex I) which catalyzes electron transfer from NADH through the respiratory chain, using ubiquinone as an electron acceptor. Essential for the catalytic activity and assembly of complex I.</text>
</comment>
<evidence type="ECO:0000256" key="13">
    <source>
        <dbReference type="ARBA" id="ARBA00023075"/>
    </source>
</evidence>
<dbReference type="Pfam" id="PF06455">
    <property type="entry name" value="NADH5_C"/>
    <property type="match status" value="1"/>
</dbReference>
<feature type="transmembrane region" description="Helical" evidence="17">
    <location>
        <begin position="39"/>
        <end position="63"/>
    </location>
</feature>
<feature type="transmembrane region" description="Helical" evidence="17">
    <location>
        <begin position="359"/>
        <end position="386"/>
    </location>
</feature>
<geneLocation type="mitochondrion" evidence="21"/>
<evidence type="ECO:0000256" key="10">
    <source>
        <dbReference type="ARBA" id="ARBA00022982"/>
    </source>
</evidence>
<evidence type="ECO:0000256" key="2">
    <source>
        <dbReference type="ARBA" id="ARBA00004448"/>
    </source>
</evidence>
<keyword evidence="12 17" id="KW-0520">NAD</keyword>
<evidence type="ECO:0000259" key="18">
    <source>
        <dbReference type="Pfam" id="PF00361"/>
    </source>
</evidence>
<dbReference type="Pfam" id="PF00662">
    <property type="entry name" value="Proton_antipo_N"/>
    <property type="match status" value="1"/>
</dbReference>
<reference evidence="21" key="1">
    <citation type="journal article" date="2006" name="BMC Genomics">
        <title>The complete mitochondrial genome of the common sea slater, Ligia oceanica (Crustacea, Isopoda) bears a novel gene order and unusual control region features.</title>
        <authorList>
            <person name="Kilpert F."/>
            <person name="Podsiadlowski L."/>
        </authorList>
    </citation>
    <scope>NUCLEOTIDE SEQUENCE</scope>
</reference>
<keyword evidence="9" id="KW-1278">Translocase</keyword>
<evidence type="ECO:0000256" key="5">
    <source>
        <dbReference type="ARBA" id="ARBA00022448"/>
    </source>
</evidence>
<dbReference type="PANTHER" id="PTHR42829">
    <property type="entry name" value="NADH-UBIQUINONE OXIDOREDUCTASE CHAIN 5"/>
    <property type="match status" value="1"/>
</dbReference>
<keyword evidence="8" id="KW-0999">Mitochondrion inner membrane</keyword>
<evidence type="ECO:0000256" key="7">
    <source>
        <dbReference type="ARBA" id="ARBA00022692"/>
    </source>
</evidence>
<keyword evidence="15 17" id="KW-0472">Membrane</keyword>
<sequence>MSSLIMGSEGVLLLQEGVSILVDWEFSWTSSGTYSFTLYFDWISCIFYSFVCLISSSVMLYSGGYMAGDENIDRFLVLVFSFVASMFFLTFSLNLVSILLGWDGLGLTSYLLVVYYQNEKSSAAGMITALSNRIGDAAILLSIALSVEYGSWSFMSWESKCIPWELGGLLVLAAATKSAQMPFSAWLPAAMAAPTPVSALVHSSTLVTAGVYLVLRFSDMLTSSILSSLAVVGGLTTLMASVSANLETDLKKVIALSTLSQLGLMMTSLGLGMSCLAFFHLLTHATFKALLFMCAGKVIHESGSTQDSRSMGGLSWSLPYSVACMNISNLALCGFPFMAGFYSKDVMVEVGLMTWSSKILITMVGLNVGLSATYSVRLAISGVISVSNQLPLSSNNEEDKNMLWSKCGLVLMSVVSGASLSWVLFNSPEMVCLSVHSKLLALVSTVMGGVAGVIMYYLKFKGAGMMKKLMLVTYFMQMWYLPFLSGQGASKSMNLFKHLKLVDLGWGEMLGGQGLNNSLMVSSKGLVIMQSNKIKLFLTGFGFVLLMCVGFSYL</sequence>
<dbReference type="GO" id="GO:0005743">
    <property type="term" value="C:mitochondrial inner membrane"/>
    <property type="evidence" value="ECO:0007669"/>
    <property type="project" value="UniProtKB-SubCell"/>
</dbReference>
<keyword evidence="10" id="KW-0249">Electron transport</keyword>
<dbReference type="InterPro" id="IPR001750">
    <property type="entry name" value="ND/Mrp_TM"/>
</dbReference>
<evidence type="ECO:0000256" key="14">
    <source>
        <dbReference type="ARBA" id="ARBA00023128"/>
    </source>
</evidence>
<evidence type="ECO:0000256" key="3">
    <source>
        <dbReference type="ARBA" id="ARBA00012944"/>
    </source>
</evidence>
<evidence type="ECO:0000256" key="8">
    <source>
        <dbReference type="ARBA" id="ARBA00022792"/>
    </source>
</evidence>
<evidence type="ECO:0000256" key="12">
    <source>
        <dbReference type="ARBA" id="ARBA00023027"/>
    </source>
</evidence>
<feature type="transmembrane region" description="Helical" evidence="17">
    <location>
        <begin position="262"/>
        <end position="283"/>
    </location>
</feature>
<evidence type="ECO:0000256" key="9">
    <source>
        <dbReference type="ARBA" id="ARBA00022967"/>
    </source>
</evidence>
<dbReference type="GO" id="GO:0015990">
    <property type="term" value="P:electron transport coupled proton transport"/>
    <property type="evidence" value="ECO:0007669"/>
    <property type="project" value="TreeGrafter"/>
</dbReference>
<evidence type="ECO:0000256" key="1">
    <source>
        <dbReference type="ARBA" id="ARBA00003257"/>
    </source>
</evidence>
<evidence type="ECO:0000256" key="17">
    <source>
        <dbReference type="RuleBase" id="RU003404"/>
    </source>
</evidence>
<keyword evidence="14 17" id="KW-0496">Mitochondrion</keyword>
<feature type="transmembrane region" description="Helical" evidence="17">
    <location>
        <begin position="75"/>
        <end position="93"/>
    </location>
</feature>
<feature type="transmembrane region" description="Helical" evidence="17">
    <location>
        <begin position="318"/>
        <end position="339"/>
    </location>
</feature>
<keyword evidence="7 17" id="KW-0812">Transmembrane</keyword>
<feature type="domain" description="NADH-Ubiquinone oxidoreductase (complex I) chain 5 N-terminal" evidence="19">
    <location>
        <begin position="28"/>
        <end position="75"/>
    </location>
</feature>
<dbReference type="AlphaFoldDB" id="Q09TF5"/>
<comment type="catalytic activity">
    <reaction evidence="16 17">
        <text>a ubiquinone + NADH + 5 H(+)(in) = a ubiquinol + NAD(+) + 4 H(+)(out)</text>
        <dbReference type="Rhea" id="RHEA:29091"/>
        <dbReference type="Rhea" id="RHEA-COMP:9565"/>
        <dbReference type="Rhea" id="RHEA-COMP:9566"/>
        <dbReference type="ChEBI" id="CHEBI:15378"/>
        <dbReference type="ChEBI" id="CHEBI:16389"/>
        <dbReference type="ChEBI" id="CHEBI:17976"/>
        <dbReference type="ChEBI" id="CHEBI:57540"/>
        <dbReference type="ChEBI" id="CHEBI:57945"/>
        <dbReference type="EC" id="7.1.1.2"/>
    </reaction>
</comment>
<keyword evidence="11 17" id="KW-1133">Transmembrane helix</keyword>
<accession>Q09TF5</accession>
<comment type="subcellular location">
    <subcellularLocation>
        <location evidence="2">Mitochondrion inner membrane</location>
        <topology evidence="2">Multi-pass membrane protein</topology>
    </subcellularLocation>
</comment>